<dbReference type="PANTHER" id="PTHR11732">
    <property type="entry name" value="ALDO/KETO REDUCTASE"/>
    <property type="match status" value="1"/>
</dbReference>
<organism evidence="3 4">
    <name type="scientific">Triangularia setosa</name>
    <dbReference type="NCBI Taxonomy" id="2587417"/>
    <lineage>
        <taxon>Eukaryota</taxon>
        <taxon>Fungi</taxon>
        <taxon>Dikarya</taxon>
        <taxon>Ascomycota</taxon>
        <taxon>Pezizomycotina</taxon>
        <taxon>Sordariomycetes</taxon>
        <taxon>Sordariomycetidae</taxon>
        <taxon>Sordariales</taxon>
        <taxon>Podosporaceae</taxon>
        <taxon>Triangularia</taxon>
    </lineage>
</organism>
<reference evidence="3" key="1">
    <citation type="journal article" date="2023" name="Mol. Phylogenet. Evol.">
        <title>Genome-scale phylogeny and comparative genomics of the fungal order Sordariales.</title>
        <authorList>
            <person name="Hensen N."/>
            <person name="Bonometti L."/>
            <person name="Westerberg I."/>
            <person name="Brannstrom I.O."/>
            <person name="Guillou S."/>
            <person name="Cros-Aarteil S."/>
            <person name="Calhoun S."/>
            <person name="Haridas S."/>
            <person name="Kuo A."/>
            <person name="Mondo S."/>
            <person name="Pangilinan J."/>
            <person name="Riley R."/>
            <person name="LaButti K."/>
            <person name="Andreopoulos B."/>
            <person name="Lipzen A."/>
            <person name="Chen C."/>
            <person name="Yan M."/>
            <person name="Daum C."/>
            <person name="Ng V."/>
            <person name="Clum A."/>
            <person name="Steindorff A."/>
            <person name="Ohm R.A."/>
            <person name="Martin F."/>
            <person name="Silar P."/>
            <person name="Natvig D.O."/>
            <person name="Lalanne C."/>
            <person name="Gautier V."/>
            <person name="Ament-Velasquez S.L."/>
            <person name="Kruys A."/>
            <person name="Hutchinson M.I."/>
            <person name="Powell A.J."/>
            <person name="Barry K."/>
            <person name="Miller A.N."/>
            <person name="Grigoriev I.V."/>
            <person name="Debuchy R."/>
            <person name="Gladieux P."/>
            <person name="Hiltunen Thoren M."/>
            <person name="Johannesson H."/>
        </authorList>
    </citation>
    <scope>NUCLEOTIDE SEQUENCE</scope>
    <source>
        <strain evidence="3">CBS 892.96</strain>
    </source>
</reference>
<keyword evidence="4" id="KW-1185">Reference proteome</keyword>
<feature type="domain" description="NADP-dependent oxidoreductase" evidence="2">
    <location>
        <begin position="100"/>
        <end position="377"/>
    </location>
</feature>
<accession>A0AAN6W0T4</accession>
<dbReference type="AlphaFoldDB" id="A0AAN6W0T4"/>
<dbReference type="PRINTS" id="PR00069">
    <property type="entry name" value="ALDKETRDTASE"/>
</dbReference>
<keyword evidence="1" id="KW-0560">Oxidoreductase</keyword>
<gene>
    <name evidence="3" type="ORF">QBC36DRAFT_336077</name>
</gene>
<dbReference type="InterPro" id="IPR020471">
    <property type="entry name" value="AKR"/>
</dbReference>
<comment type="caution">
    <text evidence="3">The sequence shown here is derived from an EMBL/GenBank/DDBJ whole genome shotgun (WGS) entry which is preliminary data.</text>
</comment>
<dbReference type="InterPro" id="IPR036812">
    <property type="entry name" value="NAD(P)_OxRdtase_dom_sf"/>
</dbReference>
<evidence type="ECO:0000259" key="2">
    <source>
        <dbReference type="Pfam" id="PF00248"/>
    </source>
</evidence>
<name>A0AAN6W0T4_9PEZI</name>
<dbReference type="InterPro" id="IPR023210">
    <property type="entry name" value="NADP_OxRdtase_dom"/>
</dbReference>
<proteinExistence type="predicted"/>
<dbReference type="Proteomes" id="UP001302321">
    <property type="component" value="Unassembled WGS sequence"/>
</dbReference>
<evidence type="ECO:0000313" key="4">
    <source>
        <dbReference type="Proteomes" id="UP001302321"/>
    </source>
</evidence>
<evidence type="ECO:0000313" key="3">
    <source>
        <dbReference type="EMBL" id="KAK4173324.1"/>
    </source>
</evidence>
<dbReference type="FunFam" id="3.20.20.100:FF:000025">
    <property type="entry name" value="NADP(+)-dependent glycerol dehydrogenase"/>
    <property type="match status" value="1"/>
</dbReference>
<dbReference type="EMBL" id="MU866352">
    <property type="protein sequence ID" value="KAK4173324.1"/>
    <property type="molecule type" value="Genomic_DNA"/>
</dbReference>
<dbReference type="Pfam" id="PF00248">
    <property type="entry name" value="Aldo_ket_red"/>
    <property type="match status" value="1"/>
</dbReference>
<dbReference type="GO" id="GO:0016491">
    <property type="term" value="F:oxidoreductase activity"/>
    <property type="evidence" value="ECO:0007669"/>
    <property type="project" value="UniProtKB-KW"/>
</dbReference>
<sequence length="403" mass="45229">MGLPPLGLIMPCPWIRALRGSFSFVRFGTTFSSSPHAHTLPFASIYRLSLALVRNSLSLTLHTYLPITLTHIMGEYLGPSPTTMASKTYTLNNGVKIPAVGFGTFANEGAKGETYRAVTKALEVGYRHLDCAWFYLNEDEVGDAIQDFLAKNPNVKRKDIFICTKVWNHLHEPEDVKWSFQNSCDKLKVDYIDLFLVHWPIAAQKNPDRTVKIGLDGKYVINKELTENPEPTWRAMEELADSGKARAIGVSNWTIPRLEQLLKIAHIKPTVNQIEIHPFLPNSELIEFCFKNDILPAAYSPLGSQNQVPSTGETVRENAALIAVAKHSGHNLAQVLLAWGLRRGYIVLPKSSTPSRIESNFQVPELTDEEFAAIEDVAKGRHVRFVNMKDTFGYDLWPGEKEQ</sequence>
<dbReference type="Gene3D" id="3.20.20.100">
    <property type="entry name" value="NADP-dependent oxidoreductase domain"/>
    <property type="match status" value="1"/>
</dbReference>
<dbReference type="PROSITE" id="PS00063">
    <property type="entry name" value="ALDOKETO_REDUCTASE_3"/>
    <property type="match status" value="1"/>
</dbReference>
<dbReference type="SUPFAM" id="SSF51430">
    <property type="entry name" value="NAD(P)-linked oxidoreductase"/>
    <property type="match status" value="1"/>
</dbReference>
<reference evidence="3" key="2">
    <citation type="submission" date="2023-05" db="EMBL/GenBank/DDBJ databases">
        <authorList>
            <consortium name="Lawrence Berkeley National Laboratory"/>
            <person name="Steindorff A."/>
            <person name="Hensen N."/>
            <person name="Bonometti L."/>
            <person name="Westerberg I."/>
            <person name="Brannstrom I.O."/>
            <person name="Guillou S."/>
            <person name="Cros-Aarteil S."/>
            <person name="Calhoun S."/>
            <person name="Haridas S."/>
            <person name="Kuo A."/>
            <person name="Mondo S."/>
            <person name="Pangilinan J."/>
            <person name="Riley R."/>
            <person name="Labutti K."/>
            <person name="Andreopoulos B."/>
            <person name="Lipzen A."/>
            <person name="Chen C."/>
            <person name="Yanf M."/>
            <person name="Daum C."/>
            <person name="Ng V."/>
            <person name="Clum A."/>
            <person name="Ohm R."/>
            <person name="Martin F."/>
            <person name="Silar P."/>
            <person name="Natvig D."/>
            <person name="Lalanne C."/>
            <person name="Gautier V."/>
            <person name="Ament-Velasquez S.L."/>
            <person name="Kruys A."/>
            <person name="Hutchinson M.I."/>
            <person name="Powell A.J."/>
            <person name="Barry K."/>
            <person name="Miller A.N."/>
            <person name="Grigoriev I.V."/>
            <person name="Debuchy R."/>
            <person name="Gladieux P."/>
            <person name="Thoren M.H."/>
            <person name="Johannesson H."/>
        </authorList>
    </citation>
    <scope>NUCLEOTIDE SEQUENCE</scope>
    <source>
        <strain evidence="3">CBS 892.96</strain>
    </source>
</reference>
<dbReference type="PROSITE" id="PS00798">
    <property type="entry name" value="ALDOKETO_REDUCTASE_1"/>
    <property type="match status" value="1"/>
</dbReference>
<evidence type="ECO:0000256" key="1">
    <source>
        <dbReference type="ARBA" id="ARBA00023002"/>
    </source>
</evidence>
<dbReference type="InterPro" id="IPR018170">
    <property type="entry name" value="Aldo/ket_reductase_CS"/>
</dbReference>
<protein>
    <submittedName>
        <fullName evidence="3">Oxidoreductase cytochrome P450</fullName>
    </submittedName>
</protein>